<protein>
    <recommendedName>
        <fullName evidence="3">mannose-1-phosphate guanylyltransferase</fullName>
        <ecNumber evidence="3">2.7.7.13</ecNumber>
    </recommendedName>
</protein>
<dbReference type="GO" id="GO:0005525">
    <property type="term" value="F:GTP binding"/>
    <property type="evidence" value="ECO:0007669"/>
    <property type="project" value="UniProtKB-KW"/>
</dbReference>
<keyword evidence="14" id="KW-1185">Reference proteome</keyword>
<evidence type="ECO:0000313" key="14">
    <source>
        <dbReference type="Proteomes" id="UP000283255"/>
    </source>
</evidence>
<organism evidence="13 14">
    <name type="scientific">Motilimonas pumila</name>
    <dbReference type="NCBI Taxonomy" id="2303987"/>
    <lineage>
        <taxon>Bacteria</taxon>
        <taxon>Pseudomonadati</taxon>
        <taxon>Pseudomonadota</taxon>
        <taxon>Gammaproteobacteria</taxon>
        <taxon>Alteromonadales</taxon>
        <taxon>Alteromonadales genera incertae sedis</taxon>
        <taxon>Motilimonas</taxon>
    </lineage>
</organism>
<sequence>MRNDVFPVILSGGCGSRLWPVSRKHYPKQFLKLASEHTMLQDTALRLKGYNSPIAVCNESHRFILAEQLQQIGHQPAAIILEPVARNTAPAIALAALAAQELNENAMLVVLPADHVIEDQEAFQSAVEVALEEAKNDTLVTFGIIPTKPETGFGYIQAHEQKTTVSRIARFVEKPDQKTAQAYLDSGDYYWNSGMFVFKADAFLKELKKHDNAIYQAAASAFQNAASDLDFVRVNSDDFMLSPNDSIDYAVMEKTDKGMVLPINVGWNDVGSFSAIWDIRAKDAAGNVQMGDVVNIDSNNCLVQSENQFIATIGVDDLIVIGTKDSVLVAHKDKVQDVKKVVQYLEQTKRCEHLLHREVHRPWGKYDSIDNGKRYQVKHITVKPGASLSQQMHHHRAEHWVVVSGTAIVEINEKEQLLSENESAYIPLGATHRLTNPGKINLELIEVQSGSYLGEDDIVRFDDVFGRN</sequence>
<dbReference type="FunFam" id="2.60.120.10:FF:000032">
    <property type="entry name" value="Mannose-1-phosphate guanylyltransferase/mannose-6-phosphate isomerase"/>
    <property type="match status" value="1"/>
</dbReference>
<dbReference type="SUPFAM" id="SSF53448">
    <property type="entry name" value="Nucleotide-diphospho-sugar transferases"/>
    <property type="match status" value="1"/>
</dbReference>
<feature type="domain" description="Nucleotidyl transferase" evidence="10">
    <location>
        <begin position="7"/>
        <end position="284"/>
    </location>
</feature>
<dbReference type="InterPro" id="IPR005835">
    <property type="entry name" value="NTP_transferase_dom"/>
</dbReference>
<dbReference type="Pfam" id="PF01050">
    <property type="entry name" value="MannoseP_isomer"/>
    <property type="match status" value="1"/>
</dbReference>
<reference evidence="13 14" key="1">
    <citation type="submission" date="2018-09" db="EMBL/GenBank/DDBJ databases">
        <authorList>
            <person name="Wang F."/>
        </authorList>
    </citation>
    <scope>NUCLEOTIDE SEQUENCE [LARGE SCALE GENOMIC DNA]</scope>
    <source>
        <strain evidence="13 14">PLHSC7-2</strain>
    </source>
</reference>
<keyword evidence="7" id="KW-0342">GTP-binding</keyword>
<dbReference type="Gene3D" id="3.90.550.10">
    <property type="entry name" value="Spore Coat Polysaccharide Biosynthesis Protein SpsA, Chain A"/>
    <property type="match status" value="1"/>
</dbReference>
<keyword evidence="5 13" id="KW-0548">Nucleotidyltransferase</keyword>
<dbReference type="Pfam" id="PF22640">
    <property type="entry name" value="ManC_GMP_beta-helix"/>
    <property type="match status" value="1"/>
</dbReference>
<comment type="caution">
    <text evidence="13">The sequence shown here is derived from an EMBL/GenBank/DDBJ whole genome shotgun (WGS) entry which is preliminary data.</text>
</comment>
<evidence type="ECO:0000256" key="7">
    <source>
        <dbReference type="ARBA" id="ARBA00023134"/>
    </source>
</evidence>
<dbReference type="EMBL" id="QZCH01000014">
    <property type="protein sequence ID" value="RJG42697.1"/>
    <property type="molecule type" value="Genomic_DNA"/>
</dbReference>
<dbReference type="UniPathway" id="UPA00126">
    <property type="reaction ID" value="UER00930"/>
</dbReference>
<dbReference type="CDD" id="cd02213">
    <property type="entry name" value="cupin_PMI_typeII_C"/>
    <property type="match status" value="1"/>
</dbReference>
<dbReference type="GO" id="GO:0009298">
    <property type="term" value="P:GDP-mannose biosynthetic process"/>
    <property type="evidence" value="ECO:0007669"/>
    <property type="project" value="UniProtKB-UniPathway"/>
</dbReference>
<reference evidence="13 14" key="2">
    <citation type="submission" date="2019-01" db="EMBL/GenBank/DDBJ databases">
        <title>Motilimonas pumilus sp. nov., isolated from the gut of sea cucumber (Apostichopus japonicus).</title>
        <authorList>
            <person name="Wang F.-Q."/>
            <person name="Ren L.-H."/>
            <person name="Lin Y.-W."/>
            <person name="Sun G.-H."/>
            <person name="Du Z.-J."/>
            <person name="Zhao J.-X."/>
            <person name="Liu X.-J."/>
            <person name="Liu L.-J."/>
        </authorList>
    </citation>
    <scope>NUCLEOTIDE SEQUENCE [LARGE SCALE GENOMIC DNA]</scope>
    <source>
        <strain evidence="13 14">PLHSC7-2</strain>
    </source>
</reference>
<evidence type="ECO:0000259" key="12">
    <source>
        <dbReference type="Pfam" id="PF22640"/>
    </source>
</evidence>
<dbReference type="Gene3D" id="2.60.120.10">
    <property type="entry name" value="Jelly Rolls"/>
    <property type="match status" value="1"/>
</dbReference>
<dbReference type="AlphaFoldDB" id="A0A418YDS6"/>
<dbReference type="InterPro" id="IPR014710">
    <property type="entry name" value="RmlC-like_jellyroll"/>
</dbReference>
<keyword evidence="4 13" id="KW-0808">Transferase</keyword>
<dbReference type="InterPro" id="IPR051161">
    <property type="entry name" value="Mannose-6P_isomerase_type2"/>
</dbReference>
<evidence type="ECO:0000256" key="6">
    <source>
        <dbReference type="ARBA" id="ARBA00022741"/>
    </source>
</evidence>
<evidence type="ECO:0000256" key="5">
    <source>
        <dbReference type="ARBA" id="ARBA00022695"/>
    </source>
</evidence>
<proteinExistence type="inferred from homology"/>
<dbReference type="Pfam" id="PF00483">
    <property type="entry name" value="NTP_transferase"/>
    <property type="match status" value="1"/>
</dbReference>
<dbReference type="Proteomes" id="UP000283255">
    <property type="component" value="Unassembled WGS sequence"/>
</dbReference>
<dbReference type="InterPro" id="IPR054566">
    <property type="entry name" value="ManC/GMP-like_b-helix"/>
</dbReference>
<dbReference type="GO" id="GO:0016853">
    <property type="term" value="F:isomerase activity"/>
    <property type="evidence" value="ECO:0007669"/>
    <property type="project" value="UniProtKB-KW"/>
</dbReference>
<comment type="pathway">
    <text evidence="1">Nucleotide-sugar biosynthesis; GDP-alpha-D-mannose biosynthesis; GDP-alpha-D-mannose from alpha-D-mannose 1-phosphate (GTP route): step 1/1.</text>
</comment>
<dbReference type="InterPro" id="IPR049577">
    <property type="entry name" value="GMPP_N"/>
</dbReference>
<evidence type="ECO:0000256" key="8">
    <source>
        <dbReference type="ARBA" id="ARBA00047343"/>
    </source>
</evidence>
<dbReference type="NCBIfam" id="TIGR01479">
    <property type="entry name" value="GMP_PMI"/>
    <property type="match status" value="1"/>
</dbReference>
<comment type="similarity">
    <text evidence="2 9">Belongs to the mannose-6-phosphate isomerase type 2 family.</text>
</comment>
<feature type="domain" description="Mannose-6-phosphate isomerase type II C-terminal" evidence="11">
    <location>
        <begin position="350"/>
        <end position="463"/>
    </location>
</feature>
<name>A0A418YDS6_9GAMM</name>
<dbReference type="CDD" id="cd02509">
    <property type="entry name" value="GDP-M1P_Guanylyltransferase"/>
    <property type="match status" value="1"/>
</dbReference>
<dbReference type="RefSeq" id="WP_119910898.1">
    <property type="nucleotide sequence ID" value="NZ_QZCH01000014.1"/>
</dbReference>
<evidence type="ECO:0000259" key="10">
    <source>
        <dbReference type="Pfam" id="PF00483"/>
    </source>
</evidence>
<dbReference type="InterPro" id="IPR001538">
    <property type="entry name" value="Man6P_isomerase-2_C"/>
</dbReference>
<evidence type="ECO:0000256" key="2">
    <source>
        <dbReference type="ARBA" id="ARBA00006115"/>
    </source>
</evidence>
<dbReference type="PANTHER" id="PTHR46390:SF1">
    <property type="entry name" value="MANNOSE-1-PHOSPHATE GUANYLYLTRANSFERASE"/>
    <property type="match status" value="1"/>
</dbReference>
<comment type="catalytic activity">
    <reaction evidence="8">
        <text>alpha-D-mannose 1-phosphate + GTP + H(+) = GDP-alpha-D-mannose + diphosphate</text>
        <dbReference type="Rhea" id="RHEA:15229"/>
        <dbReference type="ChEBI" id="CHEBI:15378"/>
        <dbReference type="ChEBI" id="CHEBI:33019"/>
        <dbReference type="ChEBI" id="CHEBI:37565"/>
        <dbReference type="ChEBI" id="CHEBI:57527"/>
        <dbReference type="ChEBI" id="CHEBI:58409"/>
        <dbReference type="EC" id="2.7.7.13"/>
    </reaction>
</comment>
<dbReference type="InterPro" id="IPR029044">
    <property type="entry name" value="Nucleotide-diphossugar_trans"/>
</dbReference>
<evidence type="ECO:0000256" key="9">
    <source>
        <dbReference type="RuleBase" id="RU004190"/>
    </source>
</evidence>
<gene>
    <name evidence="13" type="ORF">D1Z90_11435</name>
</gene>
<feature type="domain" description="MannoseP isomerase/GMP-like beta-helix" evidence="12">
    <location>
        <begin position="291"/>
        <end position="345"/>
    </location>
</feature>
<dbReference type="GO" id="GO:0000271">
    <property type="term" value="P:polysaccharide biosynthetic process"/>
    <property type="evidence" value="ECO:0007669"/>
    <property type="project" value="InterPro"/>
</dbReference>
<dbReference type="SUPFAM" id="SSF51182">
    <property type="entry name" value="RmlC-like cupins"/>
    <property type="match status" value="1"/>
</dbReference>
<dbReference type="InterPro" id="IPR006375">
    <property type="entry name" value="Man1P_GuaTrfase/Man6P_Isoase"/>
</dbReference>
<evidence type="ECO:0000256" key="3">
    <source>
        <dbReference type="ARBA" id="ARBA00012387"/>
    </source>
</evidence>
<accession>A0A418YDS6</accession>
<dbReference type="EC" id="2.7.7.13" evidence="3"/>
<dbReference type="OrthoDB" id="9806359at2"/>
<evidence type="ECO:0000256" key="4">
    <source>
        <dbReference type="ARBA" id="ARBA00022679"/>
    </source>
</evidence>
<dbReference type="FunFam" id="3.90.550.10:FF:000046">
    <property type="entry name" value="Mannose-1-phosphate guanylyltransferase (GDP)"/>
    <property type="match status" value="1"/>
</dbReference>
<evidence type="ECO:0000259" key="11">
    <source>
        <dbReference type="Pfam" id="PF01050"/>
    </source>
</evidence>
<dbReference type="InterPro" id="IPR011051">
    <property type="entry name" value="RmlC_Cupin_sf"/>
</dbReference>
<evidence type="ECO:0000313" key="13">
    <source>
        <dbReference type="EMBL" id="RJG42697.1"/>
    </source>
</evidence>
<keyword evidence="13" id="KW-0413">Isomerase</keyword>
<keyword evidence="6" id="KW-0547">Nucleotide-binding</keyword>
<dbReference type="PANTHER" id="PTHR46390">
    <property type="entry name" value="MANNOSE-1-PHOSPHATE GUANYLYLTRANSFERASE"/>
    <property type="match status" value="1"/>
</dbReference>
<dbReference type="GO" id="GO:0004475">
    <property type="term" value="F:mannose-1-phosphate guanylyltransferase (GTP) activity"/>
    <property type="evidence" value="ECO:0007669"/>
    <property type="project" value="UniProtKB-EC"/>
</dbReference>
<evidence type="ECO:0000256" key="1">
    <source>
        <dbReference type="ARBA" id="ARBA00004823"/>
    </source>
</evidence>